<protein>
    <submittedName>
        <fullName evidence="1">Sporulation-specific transcription regulator SopVIF</fullName>
    </submittedName>
</protein>
<keyword evidence="2" id="KW-1185">Reference proteome</keyword>
<sequence>MSDMLKKVEKKTGVNSNEIMKLAQSLNGKDLSDEKNIRRVIKQVSRMANKRVSKQTEDMIVNALKGKKKIDSSTISKML</sequence>
<dbReference type="EMBL" id="BAAADS010000025">
    <property type="protein sequence ID" value="GAA0614093.1"/>
    <property type="molecule type" value="Genomic_DNA"/>
</dbReference>
<dbReference type="RefSeq" id="WP_343815942.1">
    <property type="nucleotide sequence ID" value="NZ_BAAADS010000025.1"/>
</dbReference>
<comment type="caution">
    <text evidence="1">The sequence shown here is derived from an EMBL/GenBank/DDBJ whole genome shotgun (WGS) entry which is preliminary data.</text>
</comment>
<reference evidence="2" key="1">
    <citation type="journal article" date="2019" name="Int. J. Syst. Evol. Microbiol.">
        <title>The Global Catalogue of Microorganisms (GCM) 10K type strain sequencing project: providing services to taxonomists for standard genome sequencing and annotation.</title>
        <authorList>
            <consortium name="The Broad Institute Genomics Platform"/>
            <consortium name="The Broad Institute Genome Sequencing Center for Infectious Disease"/>
            <person name="Wu L."/>
            <person name="Ma J."/>
        </authorList>
    </citation>
    <scope>NUCLEOTIDE SEQUENCE [LARGE SCALE GENOMIC DNA]</scope>
    <source>
        <strain evidence="2">JCM 15395</strain>
    </source>
</reference>
<dbReference type="InterPro" id="IPR025942">
    <property type="entry name" value="SpoVIF"/>
</dbReference>
<name>A0ABP3RU57_9BACI</name>
<organism evidence="1 2">
    <name type="scientific">Virgibacillus siamensis</name>
    <dbReference type="NCBI Taxonomy" id="480071"/>
    <lineage>
        <taxon>Bacteria</taxon>
        <taxon>Bacillati</taxon>
        <taxon>Bacillota</taxon>
        <taxon>Bacilli</taxon>
        <taxon>Bacillales</taxon>
        <taxon>Bacillaceae</taxon>
        <taxon>Virgibacillus</taxon>
    </lineage>
</organism>
<dbReference type="Proteomes" id="UP001500866">
    <property type="component" value="Unassembled WGS sequence"/>
</dbReference>
<evidence type="ECO:0000313" key="2">
    <source>
        <dbReference type="Proteomes" id="UP001500866"/>
    </source>
</evidence>
<proteinExistence type="predicted"/>
<gene>
    <name evidence="1" type="primary">spoVIF_2</name>
    <name evidence="1" type="ORF">GCM10009001_34220</name>
</gene>
<evidence type="ECO:0000313" key="1">
    <source>
        <dbReference type="EMBL" id="GAA0614093.1"/>
    </source>
</evidence>
<dbReference type="Pfam" id="PF14069">
    <property type="entry name" value="SpoVIF"/>
    <property type="match status" value="1"/>
</dbReference>
<accession>A0ABP3RU57</accession>